<dbReference type="SUPFAM" id="SSF52279">
    <property type="entry name" value="Beta-D-glucan exohydrolase, C-terminal domain"/>
    <property type="match status" value="1"/>
</dbReference>
<dbReference type="Gene3D" id="3.40.50.1700">
    <property type="entry name" value="Glycoside hydrolase family 3 C-terminal domain"/>
    <property type="match status" value="1"/>
</dbReference>
<feature type="chain" id="PRO_5039611223" evidence="5">
    <location>
        <begin position="34"/>
        <end position="1414"/>
    </location>
</feature>
<dbReference type="InterPro" id="IPR015919">
    <property type="entry name" value="Cadherin-like_sf"/>
</dbReference>
<dbReference type="Pfam" id="PF05345">
    <property type="entry name" value="He_PIG"/>
    <property type="match status" value="2"/>
</dbReference>
<organism evidence="7 8">
    <name type="scientific">Candidatus Coproplasma excrementigallinarum</name>
    <dbReference type="NCBI Taxonomy" id="2840747"/>
    <lineage>
        <taxon>Bacteria</taxon>
        <taxon>Bacillati</taxon>
        <taxon>Bacillota</taxon>
        <taxon>Clostridia</taxon>
        <taxon>Eubacteriales</taxon>
        <taxon>Candidatus Coproplasma</taxon>
    </lineage>
</organism>
<evidence type="ECO:0000256" key="1">
    <source>
        <dbReference type="ARBA" id="ARBA00005336"/>
    </source>
</evidence>
<dbReference type="Gene3D" id="1.20.5.320">
    <property type="entry name" value="6-Phosphogluconate Dehydrogenase, domain 3"/>
    <property type="match status" value="1"/>
</dbReference>
<feature type="signal peptide" evidence="5">
    <location>
        <begin position="1"/>
        <end position="33"/>
    </location>
</feature>
<dbReference type="InterPro" id="IPR036962">
    <property type="entry name" value="Glyco_hydro_3_N_sf"/>
</dbReference>
<protein>
    <submittedName>
        <fullName evidence="7">Ig domain-containing protein</fullName>
    </submittedName>
</protein>
<dbReference type="InterPro" id="IPR013783">
    <property type="entry name" value="Ig-like_fold"/>
</dbReference>
<feature type="region of interest" description="Disordered" evidence="3">
    <location>
        <begin position="219"/>
        <end position="261"/>
    </location>
</feature>
<comment type="caution">
    <text evidence="7">The sequence shown here is derived from an EMBL/GenBank/DDBJ whole genome shotgun (WGS) entry which is preliminary data.</text>
</comment>
<name>A0A9D1MKD2_9FIRM</name>
<dbReference type="Gene3D" id="2.60.40.10">
    <property type="entry name" value="Immunoglobulins"/>
    <property type="match status" value="3"/>
</dbReference>
<evidence type="ECO:0000256" key="4">
    <source>
        <dbReference type="SAM" id="Phobius"/>
    </source>
</evidence>
<feature type="compositionally biased region" description="Low complexity" evidence="3">
    <location>
        <begin position="1353"/>
        <end position="1380"/>
    </location>
</feature>
<evidence type="ECO:0000256" key="2">
    <source>
        <dbReference type="ARBA" id="ARBA00022801"/>
    </source>
</evidence>
<dbReference type="GO" id="GO:0004553">
    <property type="term" value="F:hydrolase activity, hydrolyzing O-glycosyl compounds"/>
    <property type="evidence" value="ECO:0007669"/>
    <property type="project" value="InterPro"/>
</dbReference>
<dbReference type="PROSITE" id="PS51257">
    <property type="entry name" value="PROKAR_LIPOPROTEIN"/>
    <property type="match status" value="1"/>
</dbReference>
<dbReference type="GO" id="GO:0005975">
    <property type="term" value="P:carbohydrate metabolic process"/>
    <property type="evidence" value="ECO:0007669"/>
    <property type="project" value="InterPro"/>
</dbReference>
<dbReference type="GO" id="GO:0016020">
    <property type="term" value="C:membrane"/>
    <property type="evidence" value="ECO:0007669"/>
    <property type="project" value="InterPro"/>
</dbReference>
<dbReference type="InterPro" id="IPR050288">
    <property type="entry name" value="Cellulose_deg_GH3"/>
</dbReference>
<keyword evidence="4" id="KW-0812">Transmembrane</keyword>
<dbReference type="GO" id="GO:0005509">
    <property type="term" value="F:calcium ion binding"/>
    <property type="evidence" value="ECO:0007669"/>
    <property type="project" value="InterPro"/>
</dbReference>
<gene>
    <name evidence="7" type="ORF">IAB69_04520</name>
</gene>
<comment type="similarity">
    <text evidence="1">Belongs to the glycosyl hydrolase 3 family.</text>
</comment>
<dbReference type="InterPro" id="IPR001764">
    <property type="entry name" value="Glyco_hydro_3_N"/>
</dbReference>
<feature type="domain" description="Fibronectin type III-like" evidence="6">
    <location>
        <begin position="524"/>
        <end position="603"/>
    </location>
</feature>
<evidence type="ECO:0000256" key="3">
    <source>
        <dbReference type="SAM" id="MobiDB-lite"/>
    </source>
</evidence>
<dbReference type="InterPro" id="IPR002772">
    <property type="entry name" value="Glyco_hydro_3_C"/>
</dbReference>
<feature type="region of interest" description="Disordered" evidence="3">
    <location>
        <begin position="1351"/>
        <end position="1380"/>
    </location>
</feature>
<dbReference type="Pfam" id="PF01915">
    <property type="entry name" value="Glyco_hydro_3_C"/>
    <property type="match status" value="1"/>
</dbReference>
<feature type="transmembrane region" description="Helical" evidence="4">
    <location>
        <begin position="1386"/>
        <end position="1408"/>
    </location>
</feature>
<dbReference type="SMART" id="SM01217">
    <property type="entry name" value="Fn3_like"/>
    <property type="match status" value="1"/>
</dbReference>
<evidence type="ECO:0000313" key="8">
    <source>
        <dbReference type="Proteomes" id="UP000824110"/>
    </source>
</evidence>
<dbReference type="InterPro" id="IPR036881">
    <property type="entry name" value="Glyco_hydro_3_C_sf"/>
</dbReference>
<dbReference type="InterPro" id="IPR026891">
    <property type="entry name" value="Fn3-like"/>
</dbReference>
<evidence type="ECO:0000313" key="7">
    <source>
        <dbReference type="EMBL" id="HIU61892.1"/>
    </source>
</evidence>
<keyword evidence="4" id="KW-1133">Transmembrane helix</keyword>
<keyword evidence="2" id="KW-0378">Hydrolase</keyword>
<reference evidence="7" key="1">
    <citation type="submission" date="2020-10" db="EMBL/GenBank/DDBJ databases">
        <authorList>
            <person name="Gilroy R."/>
        </authorList>
    </citation>
    <scope>NUCLEOTIDE SEQUENCE</scope>
    <source>
        <strain evidence="7">CHK195-12923</strain>
    </source>
</reference>
<proteinExistence type="inferred from homology"/>
<dbReference type="Proteomes" id="UP000824110">
    <property type="component" value="Unassembled WGS sequence"/>
</dbReference>
<dbReference type="Pfam" id="PF14310">
    <property type="entry name" value="Fn3-like"/>
    <property type="match status" value="1"/>
</dbReference>
<dbReference type="PANTHER" id="PTHR42715:SF10">
    <property type="entry name" value="BETA-GLUCOSIDASE"/>
    <property type="match status" value="1"/>
</dbReference>
<dbReference type="Pfam" id="PF00933">
    <property type="entry name" value="Glyco_hydro_3"/>
    <property type="match status" value="1"/>
</dbReference>
<dbReference type="PANTHER" id="PTHR42715">
    <property type="entry name" value="BETA-GLUCOSIDASE"/>
    <property type="match status" value="1"/>
</dbReference>
<keyword evidence="4" id="KW-0472">Membrane</keyword>
<dbReference type="SUPFAM" id="SSF49313">
    <property type="entry name" value="Cadherin-like"/>
    <property type="match status" value="2"/>
</dbReference>
<sequence>MKRQKGQKRKVLMALATCVLSAACLTSGLTASAATYNLNSMKGPDNLSHGGQFYSDYNSIEEVFEAATKLNGEVVAEGTVMMKNDGTLPLNPAQDRLSVFGVRSGDLQEGVNGAVMGENAVASTATGLRNAGFEVNPVLERWYENVENRVESQEVGIDGYGPQFSKAVKSSIDVYNGAAVVIIQRCEMKENKDASTSLTGHTENGTAVEDKVDGAFAGNRPYDGPRELQDAVKPGTEQTDPYGWEHANSSQSPAEEGETPTVGDNVEVKHYLQLTASEIALIDYVKANFDKVVVMFNSSTSFECYNLQNDPAINAMLWFGRPGIQESGITAVAKILSGEINPSGGHSSEWVRDFTADPTWMNNGTGRQFRYGAYSDDVPGDFVYRYPNGNYTIQPGSTGIGGIRGVEYEEGIYLGYKYYETYWYETIMGNTEVSVNDTPNSEENKAAADAWHKFNVVYPFGYGLSYTDFSFDIKGVYTDKSCTTELAASSDGSMFASSVGSPAEVKKLYVSVDVKNTGFITGNKAVQLYVTAPYYEGEIEKSYVKLVGFEKTDDILPGKTDNVVVEIDVQDIASFDYDDANGNGNSGWELDAGAYTLRAMSCSSELVSKEQNMYDEAAFTITGEDPVNLKLDSYSDNPANPLFSDKNSLDYSIRENVNANADDKMVILQRNKMDETFPAPPTVGDLTLKQEVIDLQKTSLGMHFNNNFNGYFEDIGYEQGIEDPDAPWYVGADDIPATWTQAVADADGNVAGRVNGKTKVQLYQMAGVPLTGSIKVEGDDEFTWDDFLNQLTYAEMKSLFTSAPAAIPAIGKQKDSNADRPLNLASTFTWADAPLQAATFNQDLIYRLGQIVGEFALQKGVGSTSGWWGPGANINRSPFAGRTKEYYSQDAILCGYMATAAVAGAQSKGCNVYIKHCALYDQEDMNAGTTVWGDEQTLRENYFAAFKKTMQEGNTAGAMLSCWRIGQVQIANSWNFLTGLVTTEWGWFGEWVTDHTGGQNSPAWANPQVTDEADTSNDWISGNFNSQDILLRTGCVTPMGGASGGVSGTWNPELRNKMGGVEVVVGSGEEAKTVESPSQYYYMRMVALRGLYKAANSKLVSCGADISNYTVADITAFKQATAGTASVALPAGAVQADSEVIYTITSGTLPAGLTFNENTGVISGTPTEVVTAPITVQVNVNGWIKATADFNIAVQSPWHIVAPAGEVGTAYAGQFIPNIEAQGDLTFSVDGTLPAGLTLNATDGTLTGTPTEAGTYTFKVVATYTYTTSGWGPSTTITTYESEPVTVTIAGADAGYTENVPYIGENGNWFINGQDLGVKAAGEDGEDGVTPTISIDETTKHWIINGQDTGIVAEGQTGPQGPQGETGPQGPAGADGKDGSGCSSSIGIYSGLTALAAATLVLGAVVAIKKAKKN</sequence>
<accession>A0A9D1MKD2</accession>
<evidence type="ECO:0000256" key="5">
    <source>
        <dbReference type="SAM" id="SignalP"/>
    </source>
</evidence>
<reference evidence="7" key="2">
    <citation type="journal article" date="2021" name="PeerJ">
        <title>Extensive microbial diversity within the chicken gut microbiome revealed by metagenomics and culture.</title>
        <authorList>
            <person name="Gilroy R."/>
            <person name="Ravi A."/>
            <person name="Getino M."/>
            <person name="Pursley I."/>
            <person name="Horton D.L."/>
            <person name="Alikhan N.F."/>
            <person name="Baker D."/>
            <person name="Gharbi K."/>
            <person name="Hall N."/>
            <person name="Watson M."/>
            <person name="Adriaenssens E.M."/>
            <person name="Foster-Nyarko E."/>
            <person name="Jarju S."/>
            <person name="Secka A."/>
            <person name="Antonio M."/>
            <person name="Oren A."/>
            <person name="Chaudhuri R.R."/>
            <person name="La Ragione R."/>
            <person name="Hildebrand F."/>
            <person name="Pallen M.J."/>
        </authorList>
    </citation>
    <scope>NUCLEOTIDE SEQUENCE</scope>
    <source>
        <strain evidence="7">CHK195-12923</strain>
    </source>
</reference>
<dbReference type="SUPFAM" id="SSF51445">
    <property type="entry name" value="(Trans)glycosidases"/>
    <property type="match status" value="1"/>
</dbReference>
<dbReference type="EMBL" id="DVNE01000043">
    <property type="protein sequence ID" value="HIU61892.1"/>
    <property type="molecule type" value="Genomic_DNA"/>
</dbReference>
<dbReference type="Gene3D" id="3.20.20.300">
    <property type="entry name" value="Glycoside hydrolase, family 3, N-terminal domain"/>
    <property type="match status" value="1"/>
</dbReference>
<keyword evidence="5" id="KW-0732">Signal</keyword>
<evidence type="ECO:0000259" key="6">
    <source>
        <dbReference type="SMART" id="SM01217"/>
    </source>
</evidence>
<dbReference type="InterPro" id="IPR017853">
    <property type="entry name" value="GH"/>
</dbReference>